<feature type="region of interest" description="Disordered" evidence="1">
    <location>
        <begin position="1"/>
        <end position="39"/>
    </location>
</feature>
<evidence type="ECO:0000313" key="2">
    <source>
        <dbReference type="EMBL" id="MTW35511.1"/>
    </source>
</evidence>
<reference evidence="2 3" key="1">
    <citation type="submission" date="2019-11" db="EMBL/GenBank/DDBJ databases">
        <title>Type strains purchased from KCTC, JCM and DSMZ.</title>
        <authorList>
            <person name="Lu H."/>
        </authorList>
    </citation>
    <scope>NUCLEOTIDE SEQUENCE [LARGE SCALE GENOMIC DNA]</scope>
    <source>
        <strain evidence="2 3">DSM 103461</strain>
    </source>
</reference>
<gene>
    <name evidence="2" type="ORF">GM655_22205</name>
</gene>
<dbReference type="EMBL" id="WNKW01000014">
    <property type="protein sequence ID" value="MTW35511.1"/>
    <property type="molecule type" value="Genomic_DNA"/>
</dbReference>
<accession>A0ABW9SV39</accession>
<dbReference type="RefSeq" id="WP_155436842.1">
    <property type="nucleotide sequence ID" value="NZ_JBHLXK010000011.1"/>
</dbReference>
<organism evidence="2 3">
    <name type="scientific">Pseudoduganella danionis</name>
    <dbReference type="NCBI Taxonomy" id="1890295"/>
    <lineage>
        <taxon>Bacteria</taxon>
        <taxon>Pseudomonadati</taxon>
        <taxon>Pseudomonadota</taxon>
        <taxon>Betaproteobacteria</taxon>
        <taxon>Burkholderiales</taxon>
        <taxon>Oxalobacteraceae</taxon>
        <taxon>Telluria group</taxon>
        <taxon>Pseudoduganella</taxon>
    </lineage>
</organism>
<name>A0ABW9SV39_9BURK</name>
<evidence type="ECO:0000313" key="3">
    <source>
        <dbReference type="Proteomes" id="UP000735592"/>
    </source>
</evidence>
<protein>
    <submittedName>
        <fullName evidence="2">Uncharacterized protein</fullName>
    </submittedName>
</protein>
<dbReference type="Proteomes" id="UP000735592">
    <property type="component" value="Unassembled WGS sequence"/>
</dbReference>
<comment type="caution">
    <text evidence="2">The sequence shown here is derived from an EMBL/GenBank/DDBJ whole genome shotgun (WGS) entry which is preliminary data.</text>
</comment>
<proteinExistence type="predicted"/>
<evidence type="ECO:0000256" key="1">
    <source>
        <dbReference type="SAM" id="MobiDB-lite"/>
    </source>
</evidence>
<keyword evidence="3" id="KW-1185">Reference proteome</keyword>
<sequence>MDEQKRGPGRPAGSGEQLPPTERSRQSRQSRAAAGATRLDFYLDPQQSGQLAELMEQWGMSTRKETVQHALDIVHQTVAKNRKAAA</sequence>